<proteinExistence type="predicted"/>
<protein>
    <submittedName>
        <fullName evidence="2">Methionine/alanine import NSS transporter subunit MetS</fullName>
    </submittedName>
</protein>
<evidence type="ECO:0000313" key="3">
    <source>
        <dbReference type="Proteomes" id="UP000823858"/>
    </source>
</evidence>
<reference evidence="2" key="1">
    <citation type="journal article" date="2021" name="PeerJ">
        <title>Extensive microbial diversity within the chicken gut microbiome revealed by metagenomics and culture.</title>
        <authorList>
            <person name="Gilroy R."/>
            <person name="Ravi A."/>
            <person name="Getino M."/>
            <person name="Pursley I."/>
            <person name="Horton D.L."/>
            <person name="Alikhan N.F."/>
            <person name="Baker D."/>
            <person name="Gharbi K."/>
            <person name="Hall N."/>
            <person name="Watson M."/>
            <person name="Adriaenssens E.M."/>
            <person name="Foster-Nyarko E."/>
            <person name="Jarju S."/>
            <person name="Secka A."/>
            <person name="Antonio M."/>
            <person name="Oren A."/>
            <person name="Chaudhuri R.R."/>
            <person name="La Ragione R."/>
            <person name="Hildebrand F."/>
            <person name="Pallen M.J."/>
        </authorList>
    </citation>
    <scope>NUCLEOTIDE SEQUENCE</scope>
    <source>
        <strain evidence="2">ChiHjej13B12-4958</strain>
    </source>
</reference>
<dbReference type="EMBL" id="DWVP01000014">
    <property type="protein sequence ID" value="HJC85169.1"/>
    <property type="molecule type" value="Genomic_DNA"/>
</dbReference>
<dbReference type="InterPro" id="IPR031596">
    <property type="entry name" value="MaAIMP_sms"/>
</dbReference>
<organism evidence="2 3">
    <name type="scientific">Candidatus Corynebacterium faecigallinarum</name>
    <dbReference type="NCBI Taxonomy" id="2838528"/>
    <lineage>
        <taxon>Bacteria</taxon>
        <taxon>Bacillati</taxon>
        <taxon>Actinomycetota</taxon>
        <taxon>Actinomycetes</taxon>
        <taxon>Mycobacteriales</taxon>
        <taxon>Corynebacteriaceae</taxon>
        <taxon>Corynebacterium</taxon>
    </lineage>
</organism>
<reference evidence="2" key="2">
    <citation type="submission" date="2021-04" db="EMBL/GenBank/DDBJ databases">
        <authorList>
            <person name="Gilroy R."/>
        </authorList>
    </citation>
    <scope>NUCLEOTIDE SEQUENCE</scope>
    <source>
        <strain evidence="2">ChiHjej13B12-4958</strain>
    </source>
</reference>
<sequence>MSTGAIIMLILFILVIWGGLVLAILGLRGKIDEETGDLGTLPGTDDESLLLRVPNRHAN</sequence>
<accession>A0A9D2TQL9</accession>
<keyword evidence="1" id="KW-1133">Transmembrane helix</keyword>
<keyword evidence="1" id="KW-0472">Membrane</keyword>
<evidence type="ECO:0000256" key="1">
    <source>
        <dbReference type="SAM" id="Phobius"/>
    </source>
</evidence>
<name>A0A9D2TQL9_9CORY</name>
<keyword evidence="1" id="KW-0812">Transmembrane</keyword>
<comment type="caution">
    <text evidence="2">The sequence shown here is derived from an EMBL/GenBank/DDBJ whole genome shotgun (WGS) entry which is preliminary data.</text>
</comment>
<dbReference type="NCBIfam" id="NF033493">
    <property type="entry name" value="MetS_like_NSS"/>
    <property type="match status" value="1"/>
</dbReference>
<dbReference type="Pfam" id="PF16951">
    <property type="entry name" value="MaAIMP_sms"/>
    <property type="match status" value="1"/>
</dbReference>
<gene>
    <name evidence="2" type="primary">metS</name>
    <name evidence="2" type="ORF">H9751_06450</name>
</gene>
<dbReference type="AlphaFoldDB" id="A0A9D2TQL9"/>
<evidence type="ECO:0000313" key="2">
    <source>
        <dbReference type="EMBL" id="HJC85169.1"/>
    </source>
</evidence>
<dbReference type="Proteomes" id="UP000823858">
    <property type="component" value="Unassembled WGS sequence"/>
</dbReference>
<dbReference type="NCBIfam" id="NF033494">
    <property type="entry name" value="NSS_import_MetS"/>
    <property type="match status" value="1"/>
</dbReference>
<feature type="transmembrane region" description="Helical" evidence="1">
    <location>
        <begin position="6"/>
        <end position="27"/>
    </location>
</feature>